<accession>A0A4C1X1R1</accession>
<proteinExistence type="predicted"/>
<sequence length="87" mass="10128">MRTTKEYMFTATHGHSQRKRNHQCVVGLLARYLVERRRVGYNGILWLWLAAVGGSSLLTAYVVLSAQRFRCAWRYDVAHTSTATRRR</sequence>
<gene>
    <name evidence="2" type="ORF">EVAR_41651_1</name>
</gene>
<name>A0A4C1X1R1_EUMVA</name>
<protein>
    <submittedName>
        <fullName evidence="2">Uncharacterized protein</fullName>
    </submittedName>
</protein>
<dbReference type="OrthoDB" id="242257at2759"/>
<evidence type="ECO:0000313" key="3">
    <source>
        <dbReference type="Proteomes" id="UP000299102"/>
    </source>
</evidence>
<dbReference type="EMBL" id="BGZK01000703">
    <property type="protein sequence ID" value="GBP56902.1"/>
    <property type="molecule type" value="Genomic_DNA"/>
</dbReference>
<organism evidence="2 3">
    <name type="scientific">Eumeta variegata</name>
    <name type="common">Bagworm moth</name>
    <name type="synonym">Eumeta japonica</name>
    <dbReference type="NCBI Taxonomy" id="151549"/>
    <lineage>
        <taxon>Eukaryota</taxon>
        <taxon>Metazoa</taxon>
        <taxon>Ecdysozoa</taxon>
        <taxon>Arthropoda</taxon>
        <taxon>Hexapoda</taxon>
        <taxon>Insecta</taxon>
        <taxon>Pterygota</taxon>
        <taxon>Neoptera</taxon>
        <taxon>Endopterygota</taxon>
        <taxon>Lepidoptera</taxon>
        <taxon>Glossata</taxon>
        <taxon>Ditrysia</taxon>
        <taxon>Tineoidea</taxon>
        <taxon>Psychidae</taxon>
        <taxon>Oiketicinae</taxon>
        <taxon>Eumeta</taxon>
    </lineage>
</organism>
<feature type="transmembrane region" description="Helical" evidence="1">
    <location>
        <begin position="43"/>
        <end position="64"/>
    </location>
</feature>
<evidence type="ECO:0000313" key="2">
    <source>
        <dbReference type="EMBL" id="GBP56902.1"/>
    </source>
</evidence>
<dbReference type="Proteomes" id="UP000299102">
    <property type="component" value="Unassembled WGS sequence"/>
</dbReference>
<keyword evidence="1" id="KW-0812">Transmembrane</keyword>
<keyword evidence="1" id="KW-0472">Membrane</keyword>
<evidence type="ECO:0000256" key="1">
    <source>
        <dbReference type="SAM" id="Phobius"/>
    </source>
</evidence>
<comment type="caution">
    <text evidence="2">The sequence shown here is derived from an EMBL/GenBank/DDBJ whole genome shotgun (WGS) entry which is preliminary data.</text>
</comment>
<reference evidence="2 3" key="1">
    <citation type="journal article" date="2019" name="Commun. Biol.">
        <title>The bagworm genome reveals a unique fibroin gene that provides high tensile strength.</title>
        <authorList>
            <person name="Kono N."/>
            <person name="Nakamura H."/>
            <person name="Ohtoshi R."/>
            <person name="Tomita M."/>
            <person name="Numata K."/>
            <person name="Arakawa K."/>
        </authorList>
    </citation>
    <scope>NUCLEOTIDE SEQUENCE [LARGE SCALE GENOMIC DNA]</scope>
</reference>
<keyword evidence="3" id="KW-1185">Reference proteome</keyword>
<keyword evidence="1" id="KW-1133">Transmembrane helix</keyword>
<dbReference type="AlphaFoldDB" id="A0A4C1X1R1"/>